<evidence type="ECO:0000256" key="1">
    <source>
        <dbReference type="ARBA" id="ARBA00003234"/>
    </source>
</evidence>
<evidence type="ECO:0000259" key="17">
    <source>
        <dbReference type="PROSITE" id="PS51918"/>
    </source>
</evidence>
<comment type="subunit">
    <text evidence="14">Monomer.</text>
</comment>
<dbReference type="EMBL" id="BJMV01000001">
    <property type="protein sequence ID" value="GEB84468.1"/>
    <property type="molecule type" value="Genomic_DNA"/>
</dbReference>
<evidence type="ECO:0000313" key="18">
    <source>
        <dbReference type="EMBL" id="GEB84468.1"/>
    </source>
</evidence>
<comment type="caution">
    <text evidence="18">The sequence shown here is derived from an EMBL/GenBank/DDBJ whole genome shotgun (WGS) entry which is preliminary data.</text>
</comment>
<keyword evidence="3 14" id="KW-0963">Cytoplasm</keyword>
<dbReference type="SUPFAM" id="SSF102114">
    <property type="entry name" value="Radical SAM enzymes"/>
    <property type="match status" value="1"/>
</dbReference>
<dbReference type="InterPro" id="IPR006463">
    <property type="entry name" value="MiaB_methiolase"/>
</dbReference>
<evidence type="ECO:0000256" key="5">
    <source>
        <dbReference type="ARBA" id="ARBA00022691"/>
    </source>
</evidence>
<keyword evidence="8 14" id="KW-0408">Iron</keyword>
<comment type="subcellular location">
    <subcellularLocation>
        <location evidence="14">Cytoplasm</location>
    </subcellularLocation>
</comment>
<dbReference type="SMART" id="SM00729">
    <property type="entry name" value="Elp3"/>
    <property type="match status" value="1"/>
</dbReference>
<dbReference type="Proteomes" id="UP000317730">
    <property type="component" value="Unassembled WGS sequence"/>
</dbReference>
<comment type="cofactor">
    <cofactor evidence="14">
        <name>[4Fe-4S] cluster</name>
        <dbReference type="ChEBI" id="CHEBI:49883"/>
    </cofactor>
    <text evidence="14">Binds 2 [4Fe-4S] clusters. One cluster is coordinated with 3 cysteines and an exchangeable S-adenosyl-L-methionine.</text>
</comment>
<dbReference type="EC" id="2.8.4.3" evidence="10 14"/>
<dbReference type="InterPro" id="IPR007197">
    <property type="entry name" value="rSAM"/>
</dbReference>
<dbReference type="PROSITE" id="PS50926">
    <property type="entry name" value="TRAM"/>
    <property type="match status" value="1"/>
</dbReference>
<dbReference type="PANTHER" id="PTHR43020">
    <property type="entry name" value="CDK5 REGULATORY SUBUNIT-ASSOCIATED PROTEIN 1"/>
    <property type="match status" value="1"/>
</dbReference>
<dbReference type="InterPro" id="IPR005839">
    <property type="entry name" value="Methylthiotransferase"/>
</dbReference>
<reference evidence="18 19" key="1">
    <citation type="submission" date="2019-06" db="EMBL/GenBank/DDBJ databases">
        <title>Whole genome shotgun sequence of Acetobacter peroxydans NBRC 13755.</title>
        <authorList>
            <person name="Hosoyama A."/>
            <person name="Uohara A."/>
            <person name="Ohji S."/>
            <person name="Ichikawa N."/>
        </authorList>
    </citation>
    <scope>NUCLEOTIDE SEQUENCE [LARGE SCALE GENOMIC DNA]</scope>
    <source>
        <strain evidence="18 19">NBRC 13755</strain>
    </source>
</reference>
<keyword evidence="6 14" id="KW-0819">tRNA processing</keyword>
<comment type="function">
    <text evidence="1 14">Catalyzes the methylthiolation of N6-(dimethylallyl)adenosine (i(6)A), leading to the formation of 2-methylthio-N6-(dimethylallyl)adenosine (ms(2)i(6)A) at position 37 in tRNAs that read codons beginning with uridine.</text>
</comment>
<dbReference type="Gene3D" id="3.40.50.12160">
    <property type="entry name" value="Methylthiotransferase, N-terminal domain"/>
    <property type="match status" value="1"/>
</dbReference>
<keyword evidence="5 14" id="KW-0949">S-adenosyl-L-methionine</keyword>
<keyword evidence="2 14" id="KW-0004">4Fe-4S</keyword>
<evidence type="ECO:0000256" key="14">
    <source>
        <dbReference type="HAMAP-Rule" id="MF_01864"/>
    </source>
</evidence>
<dbReference type="PROSITE" id="PS51449">
    <property type="entry name" value="MTTASE_N"/>
    <property type="match status" value="1"/>
</dbReference>
<dbReference type="InterPro" id="IPR013848">
    <property type="entry name" value="Methylthiotransferase_N"/>
</dbReference>
<dbReference type="InterPro" id="IPR023404">
    <property type="entry name" value="rSAM_horseshoe"/>
</dbReference>
<dbReference type="InterPro" id="IPR006638">
    <property type="entry name" value="Elp3/MiaA/NifB-like_rSAM"/>
</dbReference>
<evidence type="ECO:0000256" key="8">
    <source>
        <dbReference type="ARBA" id="ARBA00023004"/>
    </source>
</evidence>
<feature type="domain" description="TRAM" evidence="15">
    <location>
        <begin position="372"/>
        <end position="434"/>
    </location>
</feature>
<accession>A0A4Y3TRS7</accession>
<dbReference type="InterPro" id="IPR038135">
    <property type="entry name" value="Methylthiotransferase_N_sf"/>
</dbReference>
<gene>
    <name evidence="14 18" type="primary">miaB</name>
    <name evidence="18" type="ORF">APE01nite_02650</name>
</gene>
<evidence type="ECO:0000313" key="19">
    <source>
        <dbReference type="Proteomes" id="UP000317730"/>
    </source>
</evidence>
<name>A0A4Y3TRS7_9PROT</name>
<proteinExistence type="inferred from homology"/>
<dbReference type="InterPro" id="IPR002792">
    <property type="entry name" value="TRAM_dom"/>
</dbReference>
<evidence type="ECO:0000256" key="7">
    <source>
        <dbReference type="ARBA" id="ARBA00022723"/>
    </source>
</evidence>
<organism evidence="18 19">
    <name type="scientific">Acetobacter peroxydans</name>
    <dbReference type="NCBI Taxonomy" id="104098"/>
    <lineage>
        <taxon>Bacteria</taxon>
        <taxon>Pseudomonadati</taxon>
        <taxon>Pseudomonadota</taxon>
        <taxon>Alphaproteobacteria</taxon>
        <taxon>Acetobacterales</taxon>
        <taxon>Acetobacteraceae</taxon>
        <taxon>Acetobacter</taxon>
    </lineage>
</organism>
<dbReference type="Pfam" id="PF04055">
    <property type="entry name" value="Radical_SAM"/>
    <property type="match status" value="1"/>
</dbReference>
<feature type="domain" description="Radical SAM core" evidence="17">
    <location>
        <begin position="137"/>
        <end position="369"/>
    </location>
</feature>
<dbReference type="PROSITE" id="PS01278">
    <property type="entry name" value="MTTASE_RADICAL"/>
    <property type="match status" value="1"/>
</dbReference>
<dbReference type="FunFam" id="3.80.30.20:FF:000001">
    <property type="entry name" value="tRNA-2-methylthio-N(6)-dimethylallyladenosine synthase 2"/>
    <property type="match status" value="1"/>
</dbReference>
<dbReference type="GO" id="GO:0005829">
    <property type="term" value="C:cytosol"/>
    <property type="evidence" value="ECO:0007669"/>
    <property type="project" value="TreeGrafter"/>
</dbReference>
<dbReference type="PROSITE" id="PS51918">
    <property type="entry name" value="RADICAL_SAM"/>
    <property type="match status" value="1"/>
</dbReference>
<comment type="caution">
    <text evidence="14">Lacks conserved residue(s) required for the propagation of feature annotation.</text>
</comment>
<feature type="binding site" evidence="14">
    <location>
        <position position="158"/>
    </location>
    <ligand>
        <name>[4Fe-4S] cluster</name>
        <dbReference type="ChEBI" id="CHEBI:49883"/>
        <label>2</label>
        <note>4Fe-4S-S-AdoMet</note>
    </ligand>
</feature>
<feature type="binding site" evidence="14">
    <location>
        <position position="155"/>
    </location>
    <ligand>
        <name>[4Fe-4S] cluster</name>
        <dbReference type="ChEBI" id="CHEBI:49883"/>
        <label>2</label>
        <note>4Fe-4S-S-AdoMet</note>
    </ligand>
</feature>
<keyword evidence="7 14" id="KW-0479">Metal-binding</keyword>
<dbReference type="PANTHER" id="PTHR43020:SF2">
    <property type="entry name" value="MITOCHONDRIAL TRNA METHYLTHIOTRANSFERASE CDK5RAP1"/>
    <property type="match status" value="1"/>
</dbReference>
<dbReference type="Pfam" id="PF01938">
    <property type="entry name" value="TRAM"/>
    <property type="match status" value="1"/>
</dbReference>
<comment type="catalytic activity">
    <reaction evidence="14">
        <text>N(6)-dimethylallyladenosine(37) in tRNA + (sulfur carrier)-SH + AH2 + 2 S-adenosyl-L-methionine = 2-methylsulfanyl-N(6)-dimethylallyladenosine(37) in tRNA + (sulfur carrier)-H + 5'-deoxyadenosine + L-methionine + A + S-adenosyl-L-homocysteine + 2 H(+)</text>
        <dbReference type="Rhea" id="RHEA:37067"/>
        <dbReference type="Rhea" id="RHEA-COMP:10375"/>
        <dbReference type="Rhea" id="RHEA-COMP:10376"/>
        <dbReference type="Rhea" id="RHEA-COMP:14737"/>
        <dbReference type="Rhea" id="RHEA-COMP:14739"/>
        <dbReference type="ChEBI" id="CHEBI:13193"/>
        <dbReference type="ChEBI" id="CHEBI:15378"/>
        <dbReference type="ChEBI" id="CHEBI:17319"/>
        <dbReference type="ChEBI" id="CHEBI:17499"/>
        <dbReference type="ChEBI" id="CHEBI:29917"/>
        <dbReference type="ChEBI" id="CHEBI:57844"/>
        <dbReference type="ChEBI" id="CHEBI:57856"/>
        <dbReference type="ChEBI" id="CHEBI:59789"/>
        <dbReference type="ChEBI" id="CHEBI:64428"/>
        <dbReference type="ChEBI" id="CHEBI:74415"/>
        <dbReference type="ChEBI" id="CHEBI:74417"/>
        <dbReference type="EC" id="2.8.4.3"/>
    </reaction>
</comment>
<evidence type="ECO:0000256" key="3">
    <source>
        <dbReference type="ARBA" id="ARBA00022490"/>
    </source>
</evidence>
<protein>
    <recommendedName>
        <fullName evidence="11 14">tRNA-2-methylthio-N(6)-dimethylallyladenosine synthase</fullName>
        <ecNumber evidence="10 14">2.8.4.3</ecNumber>
    </recommendedName>
    <alternativeName>
        <fullName evidence="13 14">(Dimethylallyl)adenosine tRNA methylthiotransferase MiaB</fullName>
    </alternativeName>
    <alternativeName>
        <fullName evidence="12 14">tRNA-i(6)A37 methylthiotransferase</fullName>
    </alternativeName>
</protein>
<evidence type="ECO:0000256" key="13">
    <source>
        <dbReference type="ARBA" id="ARBA00081141"/>
    </source>
</evidence>
<dbReference type="CDD" id="cd01335">
    <property type="entry name" value="Radical_SAM"/>
    <property type="match status" value="1"/>
</dbReference>
<dbReference type="InterPro" id="IPR058240">
    <property type="entry name" value="rSAM_sf"/>
</dbReference>
<evidence type="ECO:0000256" key="11">
    <source>
        <dbReference type="ARBA" id="ARBA00068570"/>
    </source>
</evidence>
<dbReference type="HAMAP" id="MF_01864">
    <property type="entry name" value="tRNA_metthiotr_MiaB"/>
    <property type="match status" value="1"/>
</dbReference>
<evidence type="ECO:0000256" key="9">
    <source>
        <dbReference type="ARBA" id="ARBA00023014"/>
    </source>
</evidence>
<dbReference type="SFLD" id="SFLDS00029">
    <property type="entry name" value="Radical_SAM"/>
    <property type="match status" value="1"/>
</dbReference>
<dbReference type="InterPro" id="IPR020612">
    <property type="entry name" value="Methylthiotransferase_CS"/>
</dbReference>
<keyword evidence="19" id="KW-1185">Reference proteome</keyword>
<evidence type="ECO:0000256" key="4">
    <source>
        <dbReference type="ARBA" id="ARBA00022679"/>
    </source>
</evidence>
<dbReference type="GO" id="GO:0035597">
    <property type="term" value="F:tRNA-2-methylthio-N(6)-dimethylallyladenosine(37) synthase activity"/>
    <property type="evidence" value="ECO:0007669"/>
    <property type="project" value="UniProtKB-EC"/>
</dbReference>
<dbReference type="SFLD" id="SFLDG01082">
    <property type="entry name" value="B12-binding_domain_containing"/>
    <property type="match status" value="1"/>
</dbReference>
<evidence type="ECO:0000259" key="15">
    <source>
        <dbReference type="PROSITE" id="PS50926"/>
    </source>
</evidence>
<feature type="binding site" evidence="14">
    <location>
        <position position="151"/>
    </location>
    <ligand>
        <name>[4Fe-4S] cluster</name>
        <dbReference type="ChEBI" id="CHEBI:49883"/>
        <label>2</label>
        <note>4Fe-4S-S-AdoMet</note>
    </ligand>
</feature>
<feature type="domain" description="MTTase N-terminal" evidence="16">
    <location>
        <begin position="1"/>
        <end position="110"/>
    </location>
</feature>
<comment type="similarity">
    <text evidence="14">Belongs to the methylthiotransferase family. MiaB subfamily.</text>
</comment>
<dbReference type="GO" id="GO:0051539">
    <property type="term" value="F:4 iron, 4 sulfur cluster binding"/>
    <property type="evidence" value="ECO:0007669"/>
    <property type="project" value="UniProtKB-UniRule"/>
</dbReference>
<evidence type="ECO:0000256" key="10">
    <source>
        <dbReference type="ARBA" id="ARBA00033765"/>
    </source>
</evidence>
<dbReference type="NCBIfam" id="TIGR01574">
    <property type="entry name" value="miaB-methiolase"/>
    <property type="match status" value="1"/>
</dbReference>
<evidence type="ECO:0000256" key="2">
    <source>
        <dbReference type="ARBA" id="ARBA00022485"/>
    </source>
</evidence>
<keyword evidence="4 14" id="KW-0808">Transferase</keyword>
<dbReference type="Gene3D" id="3.80.30.20">
    <property type="entry name" value="tm_1862 like domain"/>
    <property type="match status" value="1"/>
</dbReference>
<dbReference type="SFLD" id="SFLDG01061">
    <property type="entry name" value="methylthiotransferase"/>
    <property type="match status" value="1"/>
</dbReference>
<evidence type="ECO:0000256" key="12">
    <source>
        <dbReference type="ARBA" id="ARBA00080698"/>
    </source>
</evidence>
<dbReference type="Pfam" id="PF00919">
    <property type="entry name" value="UPF0004"/>
    <property type="match status" value="1"/>
</dbReference>
<keyword evidence="9 14" id="KW-0411">Iron-sulfur</keyword>
<evidence type="ECO:0000259" key="16">
    <source>
        <dbReference type="PROSITE" id="PS51449"/>
    </source>
</evidence>
<dbReference type="NCBIfam" id="TIGR00089">
    <property type="entry name" value="MiaB/RimO family radical SAM methylthiotransferase"/>
    <property type="match status" value="1"/>
</dbReference>
<dbReference type="GO" id="GO:0046872">
    <property type="term" value="F:metal ion binding"/>
    <property type="evidence" value="ECO:0007669"/>
    <property type="project" value="UniProtKB-KW"/>
</dbReference>
<dbReference type="AlphaFoldDB" id="A0A4Y3TRS7"/>
<dbReference type="FunFam" id="3.40.50.12160:FF:000003">
    <property type="entry name" value="CDK5 regulatory subunit-associated protein 1"/>
    <property type="match status" value="1"/>
</dbReference>
<evidence type="ECO:0000256" key="6">
    <source>
        <dbReference type="ARBA" id="ARBA00022694"/>
    </source>
</evidence>
<sequence length="439" mass="47963">MNVYDSARMGDVLRPLGYAPVDAPDQADMIILNTCHIRDRAAEKVFSELGRLRLIKEARKEAGHGTIIAVAGCVAQAEGEEILARAPYVDIVLGPQTYHRLPEMVARAARAGGRIIETEFPAEQKFDFLPESEAPQTPGNLTAFLTIQEGCDKFCSFCVVPYTRGAESSRPVASVLAEARRMVASGVREISLLGQNVNAYHGEGPDGGIWGLARLAYALAEIPGLARIRYTTSHPRDMDEALIAAHRDLPQLMPFLHLPVQSGSDQILRAMNRGHTADEYRDLVRRLREARPDLALSSDFIVGHPGESDADFEATMALVRDTGFALAYSFKYSPRPGTPAAGAGMQVPEDVKDSRLQALQQLLRQQQDAFNQTMVGQSVPVLFTGTGRKPGQIAGRSPWLQPVHVQGDPALIGQEIMVRITERLSNSLGGIVEEEKEYA</sequence>